<comment type="caution">
    <text evidence="2">The sequence shown here is derived from an EMBL/GenBank/DDBJ whole genome shotgun (WGS) entry which is preliminary data.</text>
</comment>
<evidence type="ECO:0000313" key="3">
    <source>
        <dbReference type="Proteomes" id="UP000070558"/>
    </source>
</evidence>
<proteinExistence type="predicted"/>
<evidence type="ECO:0008006" key="4">
    <source>
        <dbReference type="Google" id="ProtNLM"/>
    </source>
</evidence>
<dbReference type="EMBL" id="LRQA01000040">
    <property type="protein sequence ID" value="KXA18000.1"/>
    <property type="molecule type" value="Genomic_DNA"/>
</dbReference>
<dbReference type="OrthoDB" id="9799173at2"/>
<feature type="compositionally biased region" description="Basic and acidic residues" evidence="1">
    <location>
        <begin position="269"/>
        <end position="282"/>
    </location>
</feature>
<evidence type="ECO:0000256" key="1">
    <source>
        <dbReference type="SAM" id="MobiDB-lite"/>
    </source>
</evidence>
<sequence>MSTVKRVAYAILQHYGAMSHERLELFTYYSYAHYLSSTNLNLFSNGFQAWKNGPVCLELFNSCLFSLDLVCAQNIILSPCEFSKTFECSMLREIYSVCDVLDNFSTASLGVRVRSELPWVDARKGVGRDCACDVEISHKLIHDYYAKHPVVNVSEVVLHSNRSENGIRVLKGVRLKSLKNAEDERRRALDEAYAMSNISQHARLVEENILNSISRLREFNNLEDDSSRSRARLIARRFSRQICECERQAVRRENLQKNLDLLKKQTNADAKDADDADAKPNA</sequence>
<dbReference type="Proteomes" id="UP000070558">
    <property type="component" value="Unassembled WGS sequence"/>
</dbReference>
<dbReference type="RefSeq" id="WP_060786967.1">
    <property type="nucleotide sequence ID" value="NZ_KQ956819.1"/>
</dbReference>
<reference evidence="2 3" key="1">
    <citation type="submission" date="2016-01" db="EMBL/GenBank/DDBJ databases">
        <authorList>
            <person name="Oliw E.H."/>
        </authorList>
    </citation>
    <scope>NUCLEOTIDE SEQUENCE [LARGE SCALE GENOMIC DNA]</scope>
    <source>
        <strain evidence="2 3">GED7760B</strain>
    </source>
</reference>
<feature type="region of interest" description="Disordered" evidence="1">
    <location>
        <begin position="263"/>
        <end position="282"/>
    </location>
</feature>
<evidence type="ECO:0000313" key="2">
    <source>
        <dbReference type="EMBL" id="KXA18000.1"/>
    </source>
</evidence>
<accession>A0A133NNZ4</accession>
<gene>
    <name evidence="2" type="ORF">HMPREF3216_00784</name>
</gene>
<dbReference type="AlphaFoldDB" id="A0A133NNZ4"/>
<name>A0A133NNZ4_GARVA</name>
<dbReference type="PATRIC" id="fig|2702.99.peg.766"/>
<organism evidence="2 3">
    <name type="scientific">Gardnerella vaginalis</name>
    <dbReference type="NCBI Taxonomy" id="2702"/>
    <lineage>
        <taxon>Bacteria</taxon>
        <taxon>Bacillati</taxon>
        <taxon>Actinomycetota</taxon>
        <taxon>Actinomycetes</taxon>
        <taxon>Bifidobacteriales</taxon>
        <taxon>Bifidobacteriaceae</taxon>
        <taxon>Gardnerella</taxon>
    </lineage>
</organism>
<protein>
    <recommendedName>
        <fullName evidence="4">Antitoxin SocA-like Panacea domain-containing protein</fullName>
    </recommendedName>
</protein>